<protein>
    <submittedName>
        <fullName evidence="2">Uncharacterized protein</fullName>
    </submittedName>
</protein>
<evidence type="ECO:0000256" key="1">
    <source>
        <dbReference type="SAM" id="SignalP"/>
    </source>
</evidence>
<keyword evidence="1" id="KW-0732">Signal</keyword>
<sequence length="185" mass="20424">MRFLPTIIATGLLVFSVYGDDLTKPKLGEHALSCLLIVNGVTSQFQILKNSIDQFTEDESHSTVSAIYKKEQILEEYIRRSRGCCVTIRPEITDDEVVAASDSLSLLTADVVAALRSIQEKKPLFGNDPVTYARIRSHIGDLDNGIDHLLGCLLFKTPGMYVPLVSGFRETIDEAFNAAKLAFDT</sequence>
<feature type="signal peptide" evidence="1">
    <location>
        <begin position="1"/>
        <end position="19"/>
    </location>
</feature>
<dbReference type="OrthoDB" id="10309418at2759"/>
<evidence type="ECO:0000313" key="3">
    <source>
        <dbReference type="Proteomes" id="UP000613177"/>
    </source>
</evidence>
<reference evidence="2" key="1">
    <citation type="submission" date="2021-01" db="EMBL/GenBank/DDBJ databases">
        <title>Metabolic potential, ecology and presence of endohyphal bacteria is reflected in genomic diversity of Mucoromycotina.</title>
        <authorList>
            <person name="Muszewska A."/>
            <person name="Okrasinska A."/>
            <person name="Steczkiewicz K."/>
            <person name="Drgas O."/>
            <person name="Orlowska M."/>
            <person name="Perlinska-Lenart U."/>
            <person name="Aleksandrzak-Piekarczyk T."/>
            <person name="Szatraj K."/>
            <person name="Zielenkiewicz U."/>
            <person name="Pilsyk S."/>
            <person name="Malc E."/>
            <person name="Mieczkowski P."/>
            <person name="Kruszewska J.S."/>
            <person name="Biernat P."/>
            <person name="Pawlowska J."/>
        </authorList>
    </citation>
    <scope>NUCLEOTIDE SEQUENCE</scope>
    <source>
        <strain evidence="2">WA0000018081</strain>
    </source>
</reference>
<dbReference type="Proteomes" id="UP000613177">
    <property type="component" value="Unassembled WGS sequence"/>
</dbReference>
<dbReference type="AlphaFoldDB" id="A0A8H7SNJ1"/>
<evidence type="ECO:0000313" key="2">
    <source>
        <dbReference type="EMBL" id="KAG2231675.1"/>
    </source>
</evidence>
<proteinExistence type="predicted"/>
<name>A0A8H7SNJ1_9FUNG</name>
<keyword evidence="3" id="KW-1185">Reference proteome</keyword>
<dbReference type="EMBL" id="JAEPRE010000140">
    <property type="protein sequence ID" value="KAG2231675.1"/>
    <property type="molecule type" value="Genomic_DNA"/>
</dbReference>
<comment type="caution">
    <text evidence="2">The sequence shown here is derived from an EMBL/GenBank/DDBJ whole genome shotgun (WGS) entry which is preliminary data.</text>
</comment>
<gene>
    <name evidence="2" type="ORF">INT48_005158</name>
</gene>
<accession>A0A8H7SNJ1</accession>
<feature type="chain" id="PRO_5034457064" evidence="1">
    <location>
        <begin position="20"/>
        <end position="185"/>
    </location>
</feature>
<organism evidence="2 3">
    <name type="scientific">Thamnidium elegans</name>
    <dbReference type="NCBI Taxonomy" id="101142"/>
    <lineage>
        <taxon>Eukaryota</taxon>
        <taxon>Fungi</taxon>
        <taxon>Fungi incertae sedis</taxon>
        <taxon>Mucoromycota</taxon>
        <taxon>Mucoromycotina</taxon>
        <taxon>Mucoromycetes</taxon>
        <taxon>Mucorales</taxon>
        <taxon>Mucorineae</taxon>
        <taxon>Mucoraceae</taxon>
        <taxon>Thamnidium</taxon>
    </lineage>
</organism>